<dbReference type="PANTHER" id="PTHR13285:SF23">
    <property type="entry name" value="TEICHOIC ACID D-ALANYLTRANSFERASE"/>
    <property type="match status" value="1"/>
</dbReference>
<feature type="transmembrane region" description="Helical" evidence="9">
    <location>
        <begin position="53"/>
        <end position="71"/>
    </location>
</feature>
<dbReference type="GO" id="GO:0016746">
    <property type="term" value="F:acyltransferase activity"/>
    <property type="evidence" value="ECO:0007669"/>
    <property type="project" value="UniProtKB-KW"/>
</dbReference>
<keyword evidence="7 9" id="KW-0472">Membrane</keyword>
<evidence type="ECO:0000256" key="5">
    <source>
        <dbReference type="ARBA" id="ARBA00022692"/>
    </source>
</evidence>
<accession>A0A645BU83</accession>
<dbReference type="EC" id="2.3.1.-" evidence="10"/>
<dbReference type="EMBL" id="VSSQ01022368">
    <property type="protein sequence ID" value="MPM68638.1"/>
    <property type="molecule type" value="Genomic_DNA"/>
</dbReference>
<evidence type="ECO:0000313" key="10">
    <source>
        <dbReference type="EMBL" id="MPM68638.1"/>
    </source>
</evidence>
<organism evidence="10">
    <name type="scientific">bioreactor metagenome</name>
    <dbReference type="NCBI Taxonomy" id="1076179"/>
    <lineage>
        <taxon>unclassified sequences</taxon>
        <taxon>metagenomes</taxon>
        <taxon>ecological metagenomes</taxon>
    </lineage>
</organism>
<evidence type="ECO:0000256" key="3">
    <source>
        <dbReference type="ARBA" id="ARBA00022475"/>
    </source>
</evidence>
<dbReference type="Pfam" id="PF03062">
    <property type="entry name" value="MBOAT"/>
    <property type="match status" value="1"/>
</dbReference>
<name>A0A645BU83_9ZZZZ</name>
<keyword evidence="6 9" id="KW-1133">Transmembrane helix</keyword>
<proteinExistence type="inferred from homology"/>
<evidence type="ECO:0000256" key="6">
    <source>
        <dbReference type="ARBA" id="ARBA00022989"/>
    </source>
</evidence>
<evidence type="ECO:0000256" key="8">
    <source>
        <dbReference type="ARBA" id="ARBA00023315"/>
    </source>
</evidence>
<evidence type="ECO:0000256" key="9">
    <source>
        <dbReference type="SAM" id="Phobius"/>
    </source>
</evidence>
<dbReference type="InterPro" id="IPR024194">
    <property type="entry name" value="Ac/AlaTfrase_AlgI/DltB"/>
</dbReference>
<dbReference type="GO" id="GO:0042121">
    <property type="term" value="P:alginic acid biosynthetic process"/>
    <property type="evidence" value="ECO:0007669"/>
    <property type="project" value="InterPro"/>
</dbReference>
<dbReference type="GO" id="GO:0005886">
    <property type="term" value="C:plasma membrane"/>
    <property type="evidence" value="ECO:0007669"/>
    <property type="project" value="UniProtKB-SubCell"/>
</dbReference>
<evidence type="ECO:0000256" key="4">
    <source>
        <dbReference type="ARBA" id="ARBA00022679"/>
    </source>
</evidence>
<feature type="transmembrane region" description="Helical" evidence="9">
    <location>
        <begin position="12"/>
        <end position="33"/>
    </location>
</feature>
<feature type="transmembrane region" description="Helical" evidence="9">
    <location>
        <begin position="319"/>
        <end position="338"/>
    </location>
</feature>
<dbReference type="PIRSF" id="PIRSF016636">
    <property type="entry name" value="AlgI_DltB"/>
    <property type="match status" value="1"/>
</dbReference>
<keyword evidence="8 10" id="KW-0012">Acyltransferase</keyword>
<feature type="transmembrane region" description="Helical" evidence="9">
    <location>
        <begin position="158"/>
        <end position="176"/>
    </location>
</feature>
<feature type="transmembrane region" description="Helical" evidence="9">
    <location>
        <begin position="83"/>
        <end position="103"/>
    </location>
</feature>
<dbReference type="AlphaFoldDB" id="A0A645BU83"/>
<feature type="transmembrane region" description="Helical" evidence="9">
    <location>
        <begin position="374"/>
        <end position="395"/>
    </location>
</feature>
<keyword evidence="4 10" id="KW-0808">Transferase</keyword>
<evidence type="ECO:0000256" key="2">
    <source>
        <dbReference type="ARBA" id="ARBA00010323"/>
    </source>
</evidence>
<keyword evidence="3" id="KW-1003">Cell membrane</keyword>
<gene>
    <name evidence="10" type="primary">patA_54</name>
    <name evidence="10" type="ORF">SDC9_115572</name>
</gene>
<dbReference type="PANTHER" id="PTHR13285">
    <property type="entry name" value="ACYLTRANSFERASE"/>
    <property type="match status" value="1"/>
</dbReference>
<dbReference type="InterPro" id="IPR004299">
    <property type="entry name" value="MBOAT_fam"/>
</dbReference>
<protein>
    <submittedName>
        <fullName evidence="10">Peptidoglycan O-acetyltransferase</fullName>
        <ecNumber evidence="10">2.3.1.-</ecNumber>
    </submittedName>
</protein>
<comment type="similarity">
    <text evidence="2">Belongs to the membrane-bound acyltransferase family.</text>
</comment>
<dbReference type="InterPro" id="IPR028362">
    <property type="entry name" value="AlgI"/>
</dbReference>
<evidence type="ECO:0000256" key="1">
    <source>
        <dbReference type="ARBA" id="ARBA00004651"/>
    </source>
</evidence>
<sequence>MIDKHKDNKKIAKRFVIFSICFNLGLLGFFKYFDFIVLNLNQLGFEWLKPLGLALPIGISFYTFQTMSYPIDVYRGQADVQKSIISFGAYVTMFPQLIAGPIVRYKDIAKQLVHRDETMDKFYNGVQRFVTGLAKKVLLANNIGLLWETIHTLPTSQMSILTAWLGAIAFGFQIYFDFSGYSDMAIGLGKMFGFEFLENFNYPYISKSITEFWRRWHISLSTWFRDYVYIPLGGNRCSKLMNYRNILIVWFLTGLWHGASWNFILWGLYFGILLMIEKSFLLKKLEKSNALVAHSYTLFLILISWVIFAFDDFGNLLHYLRMMFGFEGLSFINSYFMFFIRNNIFLLIILCIASTPFIKNYYHRYIENKKWEVLVPVLVVVGLVLCTAFIVDASYNPFLYFRF</sequence>
<comment type="caution">
    <text evidence="10">The sequence shown here is derived from an EMBL/GenBank/DDBJ whole genome shotgun (WGS) entry which is preliminary data.</text>
</comment>
<evidence type="ECO:0000256" key="7">
    <source>
        <dbReference type="ARBA" id="ARBA00023136"/>
    </source>
</evidence>
<dbReference type="InterPro" id="IPR051085">
    <property type="entry name" value="MB_O-acyltransferase"/>
</dbReference>
<feature type="transmembrane region" description="Helical" evidence="9">
    <location>
        <begin position="290"/>
        <end position="310"/>
    </location>
</feature>
<reference evidence="10" key="1">
    <citation type="submission" date="2019-08" db="EMBL/GenBank/DDBJ databases">
        <authorList>
            <person name="Kucharzyk K."/>
            <person name="Murdoch R.W."/>
            <person name="Higgins S."/>
            <person name="Loffler F."/>
        </authorList>
    </citation>
    <scope>NUCLEOTIDE SEQUENCE</scope>
</reference>
<feature type="transmembrane region" description="Helical" evidence="9">
    <location>
        <begin position="246"/>
        <end position="270"/>
    </location>
</feature>
<dbReference type="PIRSF" id="PIRSF500217">
    <property type="entry name" value="AlgI"/>
    <property type="match status" value="1"/>
</dbReference>
<comment type="subcellular location">
    <subcellularLocation>
        <location evidence="1">Cell membrane</location>
        <topology evidence="1">Multi-pass membrane protein</topology>
    </subcellularLocation>
</comment>
<feature type="transmembrane region" description="Helical" evidence="9">
    <location>
        <begin position="344"/>
        <end position="362"/>
    </location>
</feature>
<keyword evidence="5 9" id="KW-0812">Transmembrane</keyword>